<name>A0A4D6XHD9_PSEPU</name>
<proteinExistence type="predicted"/>
<sequence>MHRKIVPLALLSALAGCSGTEQPNKATFQSAAQAYLDTQYPHCFVISAFPTQTQDFDVNGTNKALHALAQVGVVSEKEISRTEVPARLWQPARTDIYYAYDLTDEGRKYYKANVGNLPDGKAAGGLCFGKAQVTAVEQFSEPMQSNGRETSQVTYAYKVVGLPQWAANQNVRAGIAELNKAVASGEKPVKETHAMVLTDAGWVHERLVTR</sequence>
<gene>
    <name evidence="1" type="ORF">E6B08_13665</name>
</gene>
<dbReference type="OrthoDB" id="8637570at2"/>
<dbReference type="AlphaFoldDB" id="A0A4D6XHD9"/>
<evidence type="ECO:0008006" key="3">
    <source>
        <dbReference type="Google" id="ProtNLM"/>
    </source>
</evidence>
<dbReference type="RefSeq" id="WP_136914502.1">
    <property type="nucleotide sequence ID" value="NZ_CP039371.1"/>
</dbReference>
<evidence type="ECO:0000313" key="2">
    <source>
        <dbReference type="Proteomes" id="UP000298551"/>
    </source>
</evidence>
<accession>A0A4D6XHD9</accession>
<dbReference type="PROSITE" id="PS51257">
    <property type="entry name" value="PROKAR_LIPOPROTEIN"/>
    <property type="match status" value="1"/>
</dbReference>
<protein>
    <recommendedName>
        <fullName evidence="3">Lipoprotein</fullName>
    </recommendedName>
</protein>
<organism evidence="1 2">
    <name type="scientific">Pseudomonas putida</name>
    <name type="common">Arthrobacter siderocapsulatus</name>
    <dbReference type="NCBI Taxonomy" id="303"/>
    <lineage>
        <taxon>Bacteria</taxon>
        <taxon>Pseudomonadati</taxon>
        <taxon>Pseudomonadota</taxon>
        <taxon>Gammaproteobacteria</taxon>
        <taxon>Pseudomonadales</taxon>
        <taxon>Pseudomonadaceae</taxon>
        <taxon>Pseudomonas</taxon>
    </lineage>
</organism>
<dbReference type="Proteomes" id="UP000298551">
    <property type="component" value="Chromosome"/>
</dbReference>
<dbReference type="EMBL" id="CP039371">
    <property type="protein sequence ID" value="QCI12345.1"/>
    <property type="molecule type" value="Genomic_DNA"/>
</dbReference>
<evidence type="ECO:0000313" key="1">
    <source>
        <dbReference type="EMBL" id="QCI12345.1"/>
    </source>
</evidence>
<reference evidence="2" key="1">
    <citation type="submission" date="2019-04" db="EMBL/GenBank/DDBJ databases">
        <title>Genome sequence of Pseudomonas putida 1290, an auxin catabolizing strain.</title>
        <authorList>
            <person name="Laird T.S."/>
            <person name="Leveau J.H.J."/>
        </authorList>
    </citation>
    <scope>NUCLEOTIDE SEQUENCE [LARGE SCALE GENOMIC DNA]</scope>
    <source>
        <strain evidence="2">1290</strain>
    </source>
</reference>